<feature type="repeat" description="ANK" evidence="3">
    <location>
        <begin position="545"/>
        <end position="568"/>
    </location>
</feature>
<dbReference type="Gene3D" id="1.25.40.20">
    <property type="entry name" value="Ankyrin repeat-containing domain"/>
    <property type="match status" value="2"/>
</dbReference>
<dbReference type="PANTHER" id="PTHR24198:SF165">
    <property type="entry name" value="ANKYRIN REPEAT-CONTAINING PROTEIN-RELATED"/>
    <property type="match status" value="1"/>
</dbReference>
<dbReference type="PANTHER" id="PTHR24198">
    <property type="entry name" value="ANKYRIN REPEAT AND PROTEIN KINASE DOMAIN-CONTAINING PROTEIN"/>
    <property type="match status" value="1"/>
</dbReference>
<accession>A0ABD3MLG4</accession>
<organism evidence="4 5">
    <name type="scientific">Cyclotella atomus</name>
    <dbReference type="NCBI Taxonomy" id="382360"/>
    <lineage>
        <taxon>Eukaryota</taxon>
        <taxon>Sar</taxon>
        <taxon>Stramenopiles</taxon>
        <taxon>Ochrophyta</taxon>
        <taxon>Bacillariophyta</taxon>
        <taxon>Coscinodiscophyceae</taxon>
        <taxon>Thalassiosirophycidae</taxon>
        <taxon>Stephanodiscales</taxon>
        <taxon>Stephanodiscaceae</taxon>
        <taxon>Cyclotella</taxon>
    </lineage>
</organism>
<dbReference type="AlphaFoldDB" id="A0ABD3MLG4"/>
<reference evidence="4 5" key="1">
    <citation type="submission" date="2024-10" db="EMBL/GenBank/DDBJ databases">
        <title>Updated reference genomes for cyclostephanoid diatoms.</title>
        <authorList>
            <person name="Roberts W.R."/>
            <person name="Alverson A.J."/>
        </authorList>
    </citation>
    <scope>NUCLEOTIDE SEQUENCE [LARGE SCALE GENOMIC DNA]</scope>
    <source>
        <strain evidence="4 5">AJA010-31</strain>
    </source>
</reference>
<keyword evidence="5" id="KW-1185">Reference proteome</keyword>
<evidence type="ECO:0000256" key="1">
    <source>
        <dbReference type="ARBA" id="ARBA00022737"/>
    </source>
</evidence>
<dbReference type="PROSITE" id="PS50297">
    <property type="entry name" value="ANK_REP_REGION"/>
    <property type="match status" value="1"/>
</dbReference>
<dbReference type="Pfam" id="PF12796">
    <property type="entry name" value="Ank_2"/>
    <property type="match status" value="2"/>
</dbReference>
<dbReference type="Proteomes" id="UP001530400">
    <property type="component" value="Unassembled WGS sequence"/>
</dbReference>
<dbReference type="PROSITE" id="PS50088">
    <property type="entry name" value="ANK_REPEAT"/>
    <property type="match status" value="1"/>
</dbReference>
<sequence>MTSISNRLIRELEHLCSPINNKLSLESLRDKLEEPRSTSESFLATSLFFHELCSHQNVTEDMIKLVLEISPFAAYLCTNKYHGRDVDLSGVEFEELESNEHLNRPTYDLMSDRSYAIHMACANPHCPPQVISVLAKNNSSAVGHFCLLRGGCKPGRDYDPVMGLPIHYYLSRTMTLDLDVVKCLVEECSSCLDDTGASNPEKYHPIHALMENTSAEMRIDVLEYLLSVNSDCVKMKDQESKLPIHMALENRQMQIEVVELLIRLWPDSIFHRDNKYHFPLHKLLGTPRENNERWIGILKLLVETYPEILHIPSPLDGAYPLHLAANYQSISIVKVLTDIYPESVTKMDRELRLPFHIACEHGTFQTVQYLYELNPACINAMDYQELWPIHLASARNHDPELEVLRFLVRNDKRGISAKPVRTENTIVSHPDTPLHYAAEKEGSLAAIQYLFNAYPEALNIEATRFNPRIARPSSYHVEFLTPIKIARRFGHTEAVEFFQSQLETLSMYRAQTSPLLCAVQEKAALGIVKLLANECKNYKSICDENNNTPLHHACILGRVDIINYLLEKWPMHGNGQNDDVKLPMDLLLETSNCEDRDSLDYIEAVWHLLVANPQSIKFIGPLLDCD</sequence>
<name>A0ABD3MLG4_9STRA</name>
<dbReference type="SUPFAM" id="SSF48403">
    <property type="entry name" value="Ankyrin repeat"/>
    <property type="match status" value="2"/>
</dbReference>
<dbReference type="SMART" id="SM00248">
    <property type="entry name" value="ANK"/>
    <property type="match status" value="10"/>
</dbReference>
<proteinExistence type="predicted"/>
<comment type="caution">
    <text evidence="4">The sequence shown here is derived from an EMBL/GenBank/DDBJ whole genome shotgun (WGS) entry which is preliminary data.</text>
</comment>
<keyword evidence="1" id="KW-0677">Repeat</keyword>
<gene>
    <name evidence="4" type="ORF">ACHAWO_006732</name>
</gene>
<dbReference type="EMBL" id="JALLPJ020001411">
    <property type="protein sequence ID" value="KAL3764884.1"/>
    <property type="molecule type" value="Genomic_DNA"/>
</dbReference>
<evidence type="ECO:0000313" key="4">
    <source>
        <dbReference type="EMBL" id="KAL3764884.1"/>
    </source>
</evidence>
<dbReference type="InterPro" id="IPR036770">
    <property type="entry name" value="Ankyrin_rpt-contain_sf"/>
</dbReference>
<protein>
    <submittedName>
        <fullName evidence="4">Uncharacterized protein</fullName>
    </submittedName>
</protein>
<evidence type="ECO:0000313" key="5">
    <source>
        <dbReference type="Proteomes" id="UP001530400"/>
    </source>
</evidence>
<keyword evidence="2 3" id="KW-0040">ANK repeat</keyword>
<evidence type="ECO:0000256" key="2">
    <source>
        <dbReference type="ARBA" id="ARBA00023043"/>
    </source>
</evidence>
<evidence type="ECO:0000256" key="3">
    <source>
        <dbReference type="PROSITE-ProRule" id="PRU00023"/>
    </source>
</evidence>
<dbReference type="InterPro" id="IPR002110">
    <property type="entry name" value="Ankyrin_rpt"/>
</dbReference>